<gene>
    <name evidence="2" type="ORF">KUF71_001989</name>
</gene>
<accession>A0AAE1HMV3</accession>
<reference evidence="2" key="1">
    <citation type="submission" date="2021-07" db="EMBL/GenBank/DDBJ databases">
        <authorList>
            <person name="Catto M.A."/>
            <person name="Jacobson A."/>
            <person name="Kennedy G."/>
            <person name="Labadie P."/>
            <person name="Hunt B.G."/>
            <person name="Srinivasan R."/>
        </authorList>
    </citation>
    <scope>NUCLEOTIDE SEQUENCE</scope>
    <source>
        <strain evidence="2">PL_HMW_Pooled</strain>
        <tissue evidence="2">Head</tissue>
    </source>
</reference>
<evidence type="ECO:0000256" key="1">
    <source>
        <dbReference type="SAM" id="SignalP"/>
    </source>
</evidence>
<protein>
    <submittedName>
        <fullName evidence="2">Trigger factor</fullName>
    </submittedName>
</protein>
<keyword evidence="1" id="KW-0732">Signal</keyword>
<evidence type="ECO:0000313" key="2">
    <source>
        <dbReference type="EMBL" id="KAK3923581.1"/>
    </source>
</evidence>
<sequence>MAIKLTLLFVVVALASMGVTAVPLSEQTDDTCSKFHYAALGYQIEYCGKDEVKYASTCAMEVEKTMREQNECSTDKIIDALTTCYLKYVNLFEITQAVRCMKRSLNDNVCCSWA</sequence>
<organism evidence="2 3">
    <name type="scientific">Frankliniella fusca</name>
    <dbReference type="NCBI Taxonomy" id="407009"/>
    <lineage>
        <taxon>Eukaryota</taxon>
        <taxon>Metazoa</taxon>
        <taxon>Ecdysozoa</taxon>
        <taxon>Arthropoda</taxon>
        <taxon>Hexapoda</taxon>
        <taxon>Insecta</taxon>
        <taxon>Pterygota</taxon>
        <taxon>Neoptera</taxon>
        <taxon>Paraneoptera</taxon>
        <taxon>Thysanoptera</taxon>
        <taxon>Terebrantia</taxon>
        <taxon>Thripoidea</taxon>
        <taxon>Thripidae</taxon>
        <taxon>Frankliniella</taxon>
    </lineage>
</organism>
<feature type="signal peptide" evidence="1">
    <location>
        <begin position="1"/>
        <end position="21"/>
    </location>
</feature>
<keyword evidence="3" id="KW-1185">Reference proteome</keyword>
<proteinExistence type="predicted"/>
<dbReference type="EMBL" id="JAHWGI010001147">
    <property type="protein sequence ID" value="KAK3923581.1"/>
    <property type="molecule type" value="Genomic_DNA"/>
</dbReference>
<dbReference type="Proteomes" id="UP001219518">
    <property type="component" value="Unassembled WGS sequence"/>
</dbReference>
<name>A0AAE1HMV3_9NEOP</name>
<dbReference type="AlphaFoldDB" id="A0AAE1HMV3"/>
<evidence type="ECO:0000313" key="3">
    <source>
        <dbReference type="Proteomes" id="UP001219518"/>
    </source>
</evidence>
<comment type="caution">
    <text evidence="2">The sequence shown here is derived from an EMBL/GenBank/DDBJ whole genome shotgun (WGS) entry which is preliminary data.</text>
</comment>
<feature type="chain" id="PRO_5042037875" evidence="1">
    <location>
        <begin position="22"/>
        <end position="114"/>
    </location>
</feature>
<reference evidence="2" key="2">
    <citation type="journal article" date="2023" name="BMC Genomics">
        <title>Pest status, molecular evolution, and epigenetic factors derived from the genome assembly of Frankliniella fusca, a thysanopteran phytovirus vector.</title>
        <authorList>
            <person name="Catto M.A."/>
            <person name="Labadie P.E."/>
            <person name="Jacobson A.L."/>
            <person name="Kennedy G.G."/>
            <person name="Srinivasan R."/>
            <person name="Hunt B.G."/>
        </authorList>
    </citation>
    <scope>NUCLEOTIDE SEQUENCE</scope>
    <source>
        <strain evidence="2">PL_HMW_Pooled</strain>
    </source>
</reference>